<organism evidence="6 7">
    <name type="scientific">Ruixingdingia sedimenti</name>
    <dbReference type="NCBI Taxonomy" id="3073604"/>
    <lineage>
        <taxon>Bacteria</taxon>
        <taxon>Pseudomonadati</taxon>
        <taxon>Pseudomonadota</taxon>
        <taxon>Alphaproteobacteria</taxon>
        <taxon>Rhodobacterales</taxon>
        <taxon>Paracoccaceae</taxon>
        <taxon>Ruixingdingia</taxon>
    </lineage>
</organism>
<evidence type="ECO:0000256" key="5">
    <source>
        <dbReference type="SAM" id="Phobius"/>
    </source>
</evidence>
<accession>A0ABU1FCY2</accession>
<keyword evidence="4 5" id="KW-0472">Membrane</keyword>
<name>A0ABU1FCY2_9RHOB</name>
<dbReference type="PANTHER" id="PTHR30168">
    <property type="entry name" value="PUTATIVE MEMBRANE PROTEIN YPFJ"/>
    <property type="match status" value="1"/>
</dbReference>
<reference evidence="6 7" key="1">
    <citation type="submission" date="2023-09" db="EMBL/GenBank/DDBJ databases">
        <title>Xinfangfangia sedmenti sp. nov., isolated the sedment.</title>
        <authorList>
            <person name="Xu L."/>
        </authorList>
    </citation>
    <scope>NUCLEOTIDE SEQUENCE [LARGE SCALE GENOMIC DNA]</scope>
    <source>
        <strain evidence="6 7">LG-4</strain>
    </source>
</reference>
<sequence>MGHRTGGYAMDWRGRRTSRNVEDRRGMRMTGGRGLGIGATVAILLIGAFLGVDVTPFLNGTGSVTTAPAPTGPNRIDDDQEAFVATILAETEQAWGEIFTASRLEYREPSLVLFSGGTTSACGMADAAMGPFYCPGDRKVYLDMDFFRVMEQQLQAGGDFANAYVIAHEIGHHVQNELGTLGEVNTRRQRVGQAESNALSVRIELQADCYAGVWAHAASGRLRVTDDDIRQALATAARIGDDALQRAAGGRVVPDSFTHGTSDQRQRWFFQGYRSGDPNQCDTFGAGRL</sequence>
<comment type="caution">
    <text evidence="6">The sequence shown here is derived from an EMBL/GenBank/DDBJ whole genome shotgun (WGS) entry which is preliminary data.</text>
</comment>
<evidence type="ECO:0000313" key="7">
    <source>
        <dbReference type="Proteomes" id="UP001247754"/>
    </source>
</evidence>
<dbReference type="PANTHER" id="PTHR30168:SF0">
    <property type="entry name" value="INNER MEMBRANE PROTEIN"/>
    <property type="match status" value="1"/>
</dbReference>
<evidence type="ECO:0000313" key="6">
    <source>
        <dbReference type="EMBL" id="MDR5654473.1"/>
    </source>
</evidence>
<evidence type="ECO:0000256" key="4">
    <source>
        <dbReference type="ARBA" id="ARBA00023136"/>
    </source>
</evidence>
<dbReference type="Proteomes" id="UP001247754">
    <property type="component" value="Unassembled WGS sequence"/>
</dbReference>
<evidence type="ECO:0000256" key="3">
    <source>
        <dbReference type="ARBA" id="ARBA00022989"/>
    </source>
</evidence>
<proteinExistence type="predicted"/>
<keyword evidence="7" id="KW-1185">Reference proteome</keyword>
<dbReference type="InterPro" id="IPR007343">
    <property type="entry name" value="Uncharacterised_pept_Zn_put"/>
</dbReference>
<keyword evidence="2 5" id="KW-0812">Transmembrane</keyword>
<dbReference type="EMBL" id="JAVKPH010000026">
    <property type="protein sequence ID" value="MDR5654473.1"/>
    <property type="molecule type" value="Genomic_DNA"/>
</dbReference>
<protein>
    <submittedName>
        <fullName evidence="6">Neutral zinc metallopeptidase</fullName>
    </submittedName>
</protein>
<dbReference type="Pfam" id="PF04228">
    <property type="entry name" value="Zn_peptidase"/>
    <property type="match status" value="1"/>
</dbReference>
<evidence type="ECO:0000256" key="2">
    <source>
        <dbReference type="ARBA" id="ARBA00022692"/>
    </source>
</evidence>
<comment type="subcellular location">
    <subcellularLocation>
        <location evidence="1">Membrane</location>
        <topology evidence="1">Single-pass membrane protein</topology>
    </subcellularLocation>
</comment>
<keyword evidence="3 5" id="KW-1133">Transmembrane helix</keyword>
<feature type="transmembrane region" description="Helical" evidence="5">
    <location>
        <begin position="34"/>
        <end position="52"/>
    </location>
</feature>
<evidence type="ECO:0000256" key="1">
    <source>
        <dbReference type="ARBA" id="ARBA00004167"/>
    </source>
</evidence>
<gene>
    <name evidence="6" type="ORF">RGD00_17815</name>
</gene>